<evidence type="ECO:0000259" key="4">
    <source>
        <dbReference type="SMART" id="SM00822"/>
    </source>
</evidence>
<dbReference type="InterPro" id="IPR057326">
    <property type="entry name" value="KR_dom"/>
</dbReference>
<evidence type="ECO:0000313" key="6">
    <source>
        <dbReference type="Proteomes" id="UP000249725"/>
    </source>
</evidence>
<dbReference type="PIRSF" id="PIRSF000126">
    <property type="entry name" value="11-beta-HSD1"/>
    <property type="match status" value="1"/>
</dbReference>
<dbReference type="GO" id="GO:0016020">
    <property type="term" value="C:membrane"/>
    <property type="evidence" value="ECO:0007669"/>
    <property type="project" value="TreeGrafter"/>
</dbReference>
<accession>A0A328ASX0</accession>
<dbReference type="SUPFAM" id="SSF51735">
    <property type="entry name" value="NAD(P)-binding Rossmann-fold domains"/>
    <property type="match status" value="1"/>
</dbReference>
<organism evidence="5 6">
    <name type="scientific">Phenylobacterium deserti</name>
    <dbReference type="NCBI Taxonomy" id="1914756"/>
    <lineage>
        <taxon>Bacteria</taxon>
        <taxon>Pseudomonadati</taxon>
        <taxon>Pseudomonadota</taxon>
        <taxon>Alphaproteobacteria</taxon>
        <taxon>Caulobacterales</taxon>
        <taxon>Caulobacteraceae</taxon>
        <taxon>Phenylobacterium</taxon>
    </lineage>
</organism>
<comment type="similarity">
    <text evidence="1 3">Belongs to the short-chain dehydrogenases/reductases (SDR) family.</text>
</comment>
<name>A0A328ASX0_9CAUL</name>
<dbReference type="GO" id="GO:0016491">
    <property type="term" value="F:oxidoreductase activity"/>
    <property type="evidence" value="ECO:0007669"/>
    <property type="project" value="UniProtKB-KW"/>
</dbReference>
<gene>
    <name evidence="5" type="ORF">DJ018_05315</name>
</gene>
<dbReference type="AlphaFoldDB" id="A0A328ASX0"/>
<dbReference type="RefSeq" id="WP_111513813.1">
    <property type="nucleotide sequence ID" value="NZ_QFYR01000001.1"/>
</dbReference>
<dbReference type="PANTHER" id="PTHR44196:SF2">
    <property type="entry name" value="SHORT-CHAIN DEHYDROGENASE-RELATED"/>
    <property type="match status" value="1"/>
</dbReference>
<dbReference type="PRINTS" id="PR00080">
    <property type="entry name" value="SDRFAMILY"/>
</dbReference>
<protein>
    <submittedName>
        <fullName evidence="5">Dehydrogenase</fullName>
    </submittedName>
</protein>
<dbReference type="Pfam" id="PF00106">
    <property type="entry name" value="adh_short"/>
    <property type="match status" value="1"/>
</dbReference>
<dbReference type="SMART" id="SM00822">
    <property type="entry name" value="PKS_KR"/>
    <property type="match status" value="1"/>
</dbReference>
<keyword evidence="6" id="KW-1185">Reference proteome</keyword>
<dbReference type="Gene3D" id="3.40.50.720">
    <property type="entry name" value="NAD(P)-binding Rossmann-like Domain"/>
    <property type="match status" value="1"/>
</dbReference>
<dbReference type="EMBL" id="QFYR01000001">
    <property type="protein sequence ID" value="RAK57361.1"/>
    <property type="molecule type" value="Genomic_DNA"/>
</dbReference>
<sequence>MERKLALITGASAGLGEAFARLLAGRGYDLALTARRTDRLEALAEALRLRSGVRTLTVGADLAEVDGPARILAHLEQQGRQVDLLVNNAGYGLPGAYADTAWPDQQAFLQVMVTAPCELAHRVLPGMVQRRFGRIINVASLAGLVPGAPGHTLYAASKGFLVKFSQSLHLEAKGQGVHVTALCPGFTYTEFHDVNGTRAQMSGATPSWMWMGADEVATRGYAAVEANRAVCVTGAPNRAIAAFAKLVPDAWALALMGSQAGKIRKV</sequence>
<keyword evidence="2" id="KW-0560">Oxidoreductase</keyword>
<proteinExistence type="inferred from homology"/>
<evidence type="ECO:0000256" key="2">
    <source>
        <dbReference type="ARBA" id="ARBA00023002"/>
    </source>
</evidence>
<feature type="domain" description="Ketoreductase" evidence="4">
    <location>
        <begin position="4"/>
        <end position="185"/>
    </location>
</feature>
<evidence type="ECO:0000256" key="1">
    <source>
        <dbReference type="ARBA" id="ARBA00006484"/>
    </source>
</evidence>
<reference evidence="6" key="1">
    <citation type="submission" date="2018-05" db="EMBL/GenBank/DDBJ databases">
        <authorList>
            <person name="Li X."/>
        </authorList>
    </citation>
    <scope>NUCLEOTIDE SEQUENCE [LARGE SCALE GENOMIC DNA]</scope>
    <source>
        <strain evidence="6">YIM 73061</strain>
    </source>
</reference>
<dbReference type="PRINTS" id="PR00081">
    <property type="entry name" value="GDHRDH"/>
</dbReference>
<dbReference type="InterPro" id="IPR036291">
    <property type="entry name" value="NAD(P)-bd_dom_sf"/>
</dbReference>
<evidence type="ECO:0000256" key="3">
    <source>
        <dbReference type="RuleBase" id="RU000363"/>
    </source>
</evidence>
<dbReference type="InterPro" id="IPR002347">
    <property type="entry name" value="SDR_fam"/>
</dbReference>
<evidence type="ECO:0000313" key="5">
    <source>
        <dbReference type="EMBL" id="RAK57361.1"/>
    </source>
</evidence>
<comment type="caution">
    <text evidence="5">The sequence shown here is derived from an EMBL/GenBank/DDBJ whole genome shotgun (WGS) entry which is preliminary data.</text>
</comment>
<dbReference type="OrthoDB" id="9808814at2"/>
<dbReference type="CDD" id="cd05233">
    <property type="entry name" value="SDR_c"/>
    <property type="match status" value="1"/>
</dbReference>
<dbReference type="PANTHER" id="PTHR44196">
    <property type="entry name" value="DEHYDROGENASE/REDUCTASE SDR FAMILY MEMBER 7B"/>
    <property type="match status" value="1"/>
</dbReference>
<dbReference type="Proteomes" id="UP000249725">
    <property type="component" value="Unassembled WGS sequence"/>
</dbReference>